<proteinExistence type="predicted"/>
<evidence type="ECO:0000313" key="1">
    <source>
        <dbReference type="EnsemblMetazoa" id="Aqu2.1.24963_001"/>
    </source>
</evidence>
<sequence length="152" mass="16621">MSGQQKKAAKKAITRNTATLNEALSKNEVDFRGVVNDCVDCGIVTEKQQRAFLDTMCGKILQARVQEFVAQVIATVEVLPNFLDDFALILFNAETVQLRNAAEEIAKKCEYKLSKYESAKLGSVAVSDDSVGSSPIYTNAGKSLYFTTILIS</sequence>
<dbReference type="eggNOG" id="KOG3573">
    <property type="taxonomic scope" value="Eukaryota"/>
</dbReference>
<protein>
    <submittedName>
        <fullName evidence="1">Uncharacterized protein</fullName>
    </submittedName>
</protein>
<name>A0A1X7UAH7_AMPQE</name>
<organism evidence="1">
    <name type="scientific">Amphimedon queenslandica</name>
    <name type="common">Sponge</name>
    <dbReference type="NCBI Taxonomy" id="400682"/>
    <lineage>
        <taxon>Eukaryota</taxon>
        <taxon>Metazoa</taxon>
        <taxon>Porifera</taxon>
        <taxon>Demospongiae</taxon>
        <taxon>Heteroscleromorpha</taxon>
        <taxon>Haplosclerida</taxon>
        <taxon>Niphatidae</taxon>
        <taxon>Amphimedon</taxon>
    </lineage>
</organism>
<dbReference type="InParanoid" id="A0A1X7UAH7"/>
<reference evidence="1" key="1">
    <citation type="submission" date="2017-05" db="UniProtKB">
        <authorList>
            <consortium name="EnsemblMetazoa"/>
        </authorList>
    </citation>
    <scope>IDENTIFICATION</scope>
</reference>
<accession>A0A1X7UAH7</accession>
<dbReference type="EnsemblMetazoa" id="Aqu2.1.24963_001">
    <property type="protein sequence ID" value="Aqu2.1.24963_001"/>
    <property type="gene ID" value="Aqu2.1.24963"/>
</dbReference>
<dbReference type="OrthoDB" id="6097640at2759"/>
<dbReference type="AlphaFoldDB" id="A0A1X7UAH7"/>